<dbReference type="AlphaFoldDB" id="A0A7S2S5Z4"/>
<dbReference type="EMBL" id="HBHK01016995">
    <property type="protein sequence ID" value="CAD9690583.1"/>
    <property type="molecule type" value="Transcribed_RNA"/>
</dbReference>
<evidence type="ECO:0000259" key="2">
    <source>
        <dbReference type="Pfam" id="PF03733"/>
    </source>
</evidence>
<feature type="domain" description="Inner membrane component" evidence="2">
    <location>
        <begin position="45"/>
        <end position="96"/>
    </location>
</feature>
<reference evidence="3" key="1">
    <citation type="submission" date="2021-01" db="EMBL/GenBank/DDBJ databases">
        <authorList>
            <person name="Corre E."/>
            <person name="Pelletier E."/>
            <person name="Niang G."/>
            <person name="Scheremetjew M."/>
            <person name="Finn R."/>
            <person name="Kale V."/>
            <person name="Holt S."/>
            <person name="Cochrane G."/>
            <person name="Meng A."/>
            <person name="Brown T."/>
            <person name="Cohen L."/>
        </authorList>
    </citation>
    <scope>NUCLEOTIDE SEQUENCE</scope>
    <source>
        <strain evidence="3">NY070348D</strain>
    </source>
</reference>
<protein>
    <recommendedName>
        <fullName evidence="2">Inner membrane component domain-containing protein</fullName>
    </recommendedName>
</protein>
<feature type="transmembrane region" description="Helical" evidence="1">
    <location>
        <begin position="127"/>
        <end position="148"/>
    </location>
</feature>
<sequence>MNVKGSHGGPSYAVPIAQAPVGTETTIHTTETVFYEDDGQSVSFVFNVLWICFGSGAVIAAVYAVFGFLLCCTIVLAPFGLQLLKIAQLALFPFGKHVDSCSCENSCTAIIDIIMNVLWFPMGFVLLQLHIVMGISCALTCIGIPFAFQHLKLAQLALFPFGSANHNDYTSHVHTRTHVQRQTIYDDAPDYPRYGAVN</sequence>
<keyword evidence="1" id="KW-1133">Transmembrane helix</keyword>
<evidence type="ECO:0000313" key="3">
    <source>
        <dbReference type="EMBL" id="CAD9690583.1"/>
    </source>
</evidence>
<proteinExistence type="predicted"/>
<dbReference type="GO" id="GO:0005886">
    <property type="term" value="C:plasma membrane"/>
    <property type="evidence" value="ECO:0007669"/>
    <property type="project" value="TreeGrafter"/>
</dbReference>
<feature type="domain" description="Inner membrane component" evidence="2">
    <location>
        <begin position="114"/>
        <end position="162"/>
    </location>
</feature>
<dbReference type="PANTHER" id="PTHR42903">
    <property type="entry name" value="INNER MEMBRANE PROTEIN YCCF"/>
    <property type="match status" value="1"/>
</dbReference>
<evidence type="ECO:0000256" key="1">
    <source>
        <dbReference type="SAM" id="Phobius"/>
    </source>
</evidence>
<feature type="transmembrane region" description="Helical" evidence="1">
    <location>
        <begin position="48"/>
        <end position="81"/>
    </location>
</feature>
<organism evidence="3">
    <name type="scientific">Mucochytrium quahogii</name>
    <dbReference type="NCBI Taxonomy" id="96639"/>
    <lineage>
        <taxon>Eukaryota</taxon>
        <taxon>Sar</taxon>
        <taxon>Stramenopiles</taxon>
        <taxon>Bigyra</taxon>
        <taxon>Labyrinthulomycetes</taxon>
        <taxon>Thraustochytrida</taxon>
        <taxon>Thraustochytriidae</taxon>
        <taxon>Mucochytrium</taxon>
    </lineage>
</organism>
<accession>A0A7S2S5Z4</accession>
<keyword evidence="1" id="KW-0812">Transmembrane</keyword>
<dbReference type="Pfam" id="PF03733">
    <property type="entry name" value="YccF"/>
    <property type="match status" value="2"/>
</dbReference>
<name>A0A7S2S5Z4_9STRA</name>
<dbReference type="InterPro" id="IPR052937">
    <property type="entry name" value="Inner_membrane_protein"/>
</dbReference>
<dbReference type="InterPro" id="IPR005185">
    <property type="entry name" value="YccF"/>
</dbReference>
<keyword evidence="1" id="KW-0472">Membrane</keyword>
<gene>
    <name evidence="3" type="ORF">QSP1433_LOCUS10670</name>
</gene>
<dbReference type="PANTHER" id="PTHR42903:SF1">
    <property type="entry name" value="INNER MEMBRANE PROTEIN YCCF"/>
    <property type="match status" value="1"/>
</dbReference>